<accession>A0AAV4ARD9</accession>
<evidence type="ECO:0000313" key="1">
    <source>
        <dbReference type="EMBL" id="GFO10840.1"/>
    </source>
</evidence>
<gene>
    <name evidence="1" type="ORF">PoB_003734500</name>
</gene>
<dbReference type="AlphaFoldDB" id="A0AAV4ARD9"/>
<sequence length="125" mass="14563">MVQTHTRRVPVDLRAVLLGDSVGRYPYSTQLGQERCKKVSRTLQLRYLIPRDPVSRKIVKKYSFRKSSYEGPYLKLVFGYQRFQAKAGKVDWSVRNVTANLAHSAKPIYLHTRKKNHVNQFLTIV</sequence>
<dbReference type="Proteomes" id="UP000735302">
    <property type="component" value="Unassembled WGS sequence"/>
</dbReference>
<evidence type="ECO:0000313" key="2">
    <source>
        <dbReference type="Proteomes" id="UP000735302"/>
    </source>
</evidence>
<name>A0AAV4ARD9_9GAST</name>
<organism evidence="1 2">
    <name type="scientific">Plakobranchus ocellatus</name>
    <dbReference type="NCBI Taxonomy" id="259542"/>
    <lineage>
        <taxon>Eukaryota</taxon>
        <taxon>Metazoa</taxon>
        <taxon>Spiralia</taxon>
        <taxon>Lophotrochozoa</taxon>
        <taxon>Mollusca</taxon>
        <taxon>Gastropoda</taxon>
        <taxon>Heterobranchia</taxon>
        <taxon>Euthyneura</taxon>
        <taxon>Panpulmonata</taxon>
        <taxon>Sacoglossa</taxon>
        <taxon>Placobranchoidea</taxon>
        <taxon>Plakobranchidae</taxon>
        <taxon>Plakobranchus</taxon>
    </lineage>
</organism>
<comment type="caution">
    <text evidence="1">The sequence shown here is derived from an EMBL/GenBank/DDBJ whole genome shotgun (WGS) entry which is preliminary data.</text>
</comment>
<keyword evidence="2" id="KW-1185">Reference proteome</keyword>
<reference evidence="1 2" key="1">
    <citation type="journal article" date="2021" name="Elife">
        <title>Chloroplast acquisition without the gene transfer in kleptoplastic sea slugs, Plakobranchus ocellatus.</title>
        <authorList>
            <person name="Maeda T."/>
            <person name="Takahashi S."/>
            <person name="Yoshida T."/>
            <person name="Shimamura S."/>
            <person name="Takaki Y."/>
            <person name="Nagai Y."/>
            <person name="Toyoda A."/>
            <person name="Suzuki Y."/>
            <person name="Arimoto A."/>
            <person name="Ishii H."/>
            <person name="Satoh N."/>
            <person name="Nishiyama T."/>
            <person name="Hasebe M."/>
            <person name="Maruyama T."/>
            <person name="Minagawa J."/>
            <person name="Obokata J."/>
            <person name="Shigenobu S."/>
        </authorList>
    </citation>
    <scope>NUCLEOTIDE SEQUENCE [LARGE SCALE GENOMIC DNA]</scope>
</reference>
<protein>
    <submittedName>
        <fullName evidence="1">Uncharacterized protein</fullName>
    </submittedName>
</protein>
<dbReference type="EMBL" id="BLXT01004211">
    <property type="protein sequence ID" value="GFO10840.1"/>
    <property type="molecule type" value="Genomic_DNA"/>
</dbReference>
<proteinExistence type="predicted"/>